<name>A0A1D1W7G4_RAMVA</name>
<reference evidence="2 3" key="1">
    <citation type="journal article" date="2016" name="Nat. Commun.">
        <title>Extremotolerant tardigrade genome and improved radiotolerance of human cultured cells by tardigrade-unique protein.</title>
        <authorList>
            <person name="Hashimoto T."/>
            <person name="Horikawa D.D."/>
            <person name="Saito Y."/>
            <person name="Kuwahara H."/>
            <person name="Kozuka-Hata H."/>
            <person name="Shin-I T."/>
            <person name="Minakuchi Y."/>
            <person name="Ohishi K."/>
            <person name="Motoyama A."/>
            <person name="Aizu T."/>
            <person name="Enomoto A."/>
            <person name="Kondo K."/>
            <person name="Tanaka S."/>
            <person name="Hara Y."/>
            <person name="Koshikawa S."/>
            <person name="Sagara H."/>
            <person name="Miura T."/>
            <person name="Yokobori S."/>
            <person name="Miyagawa K."/>
            <person name="Suzuki Y."/>
            <person name="Kubo T."/>
            <person name="Oyama M."/>
            <person name="Kohara Y."/>
            <person name="Fujiyama A."/>
            <person name="Arakawa K."/>
            <person name="Katayama T."/>
            <person name="Toyoda A."/>
            <person name="Kunieda T."/>
        </authorList>
    </citation>
    <scope>NUCLEOTIDE SEQUENCE [LARGE SCALE GENOMIC DNA]</scope>
    <source>
        <strain evidence="2 3">YOKOZUNA-1</strain>
    </source>
</reference>
<dbReference type="Proteomes" id="UP000186922">
    <property type="component" value="Unassembled WGS sequence"/>
</dbReference>
<evidence type="ECO:0000256" key="1">
    <source>
        <dbReference type="SAM" id="MobiDB-lite"/>
    </source>
</evidence>
<keyword evidence="3" id="KW-1185">Reference proteome</keyword>
<comment type="caution">
    <text evidence="2">The sequence shown here is derived from an EMBL/GenBank/DDBJ whole genome shotgun (WGS) entry which is preliminary data.</text>
</comment>
<feature type="region of interest" description="Disordered" evidence="1">
    <location>
        <begin position="49"/>
        <end position="73"/>
    </location>
</feature>
<evidence type="ECO:0000313" key="3">
    <source>
        <dbReference type="Proteomes" id="UP000186922"/>
    </source>
</evidence>
<protein>
    <submittedName>
        <fullName evidence="2">Uncharacterized protein</fullName>
    </submittedName>
</protein>
<proteinExistence type="predicted"/>
<sequence length="73" mass="8032">MAANGLRGRNYGKRLLLPWLVYGKRGGHHMPSLPSIPLKCFRQIMQATRRSISDKGGGRQAEMPLNSTGNGPE</sequence>
<gene>
    <name evidence="2" type="primary">RvY_17232-1</name>
    <name evidence="2" type="synonym">RvY_17232.1</name>
    <name evidence="2" type="ORF">RvY_17232</name>
</gene>
<evidence type="ECO:0000313" key="2">
    <source>
        <dbReference type="EMBL" id="GAV07394.1"/>
    </source>
</evidence>
<accession>A0A1D1W7G4</accession>
<dbReference type="AlphaFoldDB" id="A0A1D1W7G4"/>
<organism evidence="2 3">
    <name type="scientific">Ramazzottius varieornatus</name>
    <name type="common">Water bear</name>
    <name type="synonym">Tardigrade</name>
    <dbReference type="NCBI Taxonomy" id="947166"/>
    <lineage>
        <taxon>Eukaryota</taxon>
        <taxon>Metazoa</taxon>
        <taxon>Ecdysozoa</taxon>
        <taxon>Tardigrada</taxon>
        <taxon>Eutardigrada</taxon>
        <taxon>Parachela</taxon>
        <taxon>Hypsibioidea</taxon>
        <taxon>Ramazzottiidae</taxon>
        <taxon>Ramazzottius</taxon>
    </lineage>
</organism>
<dbReference type="EMBL" id="BDGG01000015">
    <property type="protein sequence ID" value="GAV07394.1"/>
    <property type="molecule type" value="Genomic_DNA"/>
</dbReference>